<evidence type="ECO:0000259" key="1">
    <source>
        <dbReference type="Pfam" id="PF05099"/>
    </source>
</evidence>
<name>A0A5N3P9L8_9HYPH</name>
<proteinExistence type="predicted"/>
<protein>
    <submittedName>
        <fullName evidence="2">TerB family tellurite resistance protein</fullName>
    </submittedName>
</protein>
<evidence type="ECO:0000313" key="3">
    <source>
        <dbReference type="Proteomes" id="UP000325684"/>
    </source>
</evidence>
<dbReference type="Pfam" id="PF05099">
    <property type="entry name" value="TerB"/>
    <property type="match status" value="1"/>
</dbReference>
<dbReference type="OrthoDB" id="5402150at2"/>
<comment type="caution">
    <text evidence="2">The sequence shown here is derived from an EMBL/GenBank/DDBJ whole genome shotgun (WGS) entry which is preliminary data.</text>
</comment>
<dbReference type="InterPro" id="IPR007791">
    <property type="entry name" value="DjlA_N"/>
</dbReference>
<dbReference type="Gene3D" id="1.10.3680.10">
    <property type="entry name" value="TerB-like"/>
    <property type="match status" value="1"/>
</dbReference>
<dbReference type="SUPFAM" id="SSF158682">
    <property type="entry name" value="TerB-like"/>
    <property type="match status" value="1"/>
</dbReference>
<organism evidence="2 3">
    <name type="scientific">Microvirga brassicacearum</name>
    <dbReference type="NCBI Taxonomy" id="2580413"/>
    <lineage>
        <taxon>Bacteria</taxon>
        <taxon>Pseudomonadati</taxon>
        <taxon>Pseudomonadota</taxon>
        <taxon>Alphaproteobacteria</taxon>
        <taxon>Hyphomicrobiales</taxon>
        <taxon>Methylobacteriaceae</taxon>
        <taxon>Microvirga</taxon>
    </lineage>
</organism>
<dbReference type="AlphaFoldDB" id="A0A5N3P9L8"/>
<dbReference type="Proteomes" id="UP000325684">
    <property type="component" value="Unassembled WGS sequence"/>
</dbReference>
<dbReference type="InterPro" id="IPR029024">
    <property type="entry name" value="TerB-like"/>
</dbReference>
<dbReference type="EMBL" id="VCMV01000021">
    <property type="protein sequence ID" value="KAB0266407.1"/>
    <property type="molecule type" value="Genomic_DNA"/>
</dbReference>
<reference evidence="2 3" key="1">
    <citation type="journal article" date="2019" name="Microorganisms">
        <title>Genome Insights into the Novel Species Microvirga brassicacearum, a Rapeseed Endophyte with Biotechnological Potential.</title>
        <authorList>
            <person name="Jimenez-Gomez A."/>
            <person name="Saati-Santamaria Z."/>
            <person name="Igual J.M."/>
            <person name="Rivas R."/>
            <person name="Mateos P.F."/>
            <person name="Garcia-Fraile P."/>
        </authorList>
    </citation>
    <scope>NUCLEOTIDE SEQUENCE [LARGE SCALE GENOMIC DNA]</scope>
    <source>
        <strain evidence="2 3">CDVBN77</strain>
    </source>
</reference>
<feature type="domain" description="Co-chaperone DjlA N-terminal" evidence="1">
    <location>
        <begin position="41"/>
        <end position="157"/>
    </location>
</feature>
<evidence type="ECO:0000313" key="2">
    <source>
        <dbReference type="EMBL" id="KAB0266407.1"/>
    </source>
</evidence>
<accession>A0A5N3P9L8</accession>
<gene>
    <name evidence="2" type="ORF">FEZ63_13630</name>
</gene>
<keyword evidence="3" id="KW-1185">Reference proteome</keyword>
<sequence length="171" mass="18607">MRPPLRKATGFLNNWRMSVISALRNILRPAADGPSPQHEQHLTVAALLILVAHADGRVLPVESKGLKVLLGSRFGLSAEDAARILQEAVEIEAQTDPATRLIDRIVSDVPSDDRAPLLALAYRLAAIDGTVHEFEDDLIWRTGRYLGFSDDDLAAIKADAIKNLVADRANG</sequence>